<dbReference type="InterPro" id="IPR012919">
    <property type="entry name" value="SUN_dom"/>
</dbReference>
<keyword evidence="2" id="KW-1133">Transmembrane helix</keyword>
<proteinExistence type="predicted"/>
<keyword evidence="1" id="KW-0812">Transmembrane</keyword>
<feature type="domain" description="SUN" evidence="8">
    <location>
        <begin position="379"/>
        <end position="544"/>
    </location>
</feature>
<evidence type="ECO:0000259" key="8">
    <source>
        <dbReference type="PROSITE" id="PS51469"/>
    </source>
</evidence>
<name>A0A0P7TFP1_SCLFO</name>
<feature type="region of interest" description="Disordered" evidence="7">
    <location>
        <begin position="1"/>
        <end position="125"/>
    </location>
</feature>
<feature type="compositionally biased region" description="Low complexity" evidence="7">
    <location>
        <begin position="13"/>
        <end position="22"/>
    </location>
</feature>
<evidence type="ECO:0000313" key="10">
    <source>
        <dbReference type="Proteomes" id="UP000034805"/>
    </source>
</evidence>
<evidence type="ECO:0000256" key="3">
    <source>
        <dbReference type="ARBA" id="ARBA00023054"/>
    </source>
</evidence>
<sequence length="546" mass="61077">MPSGTYQSDDDAASSSSAGSTSQVSYKESLVRRKSGGRKAGSSRSAPNSNASSDLGVQYAADEPITTEESWDITPTLRAGLQRRTFSSVRSSSTEPKLLSSTGTTEMSYTSDFQEQSSGYSSSEEGFYRPTLTAWYWYPSILGLFSRGAARRPGPLRSTTDTGVLQGEATGAPMLPVLREEIRSQLEERESRWMEEREKAKQESHREWERMQTLRSELQQLKLSVKNFETEHRSFLGQELAGMEKNIADLQAGISSLHISTDLLRQQVESQQTMNAEMKGELSKWIVSYLSSGAQGTDLVLQPELQQALGDLERRLLQKLAEEREKEQPDMWRSVGETLQREGAGAVTVEDIQQIVHRALRLFHADGIGMADYALESSGGSVINTRCSKTYTTRTTCISLFGIPLWYQSESPRTVIQPDVYPGKCWAFQGSEGFLVISLSYPIQITHVTLEHLPKVLSPTGHIDSAPRDFSVYGMSADKEDTEEGALLGTFTYDQDGEPVQTFRLSDNDSTQQVYQKVELRILSNWGHLEFTCIYRFRVHGKRWVG</sequence>
<evidence type="ECO:0000256" key="4">
    <source>
        <dbReference type="ARBA" id="ARBA00023136"/>
    </source>
</evidence>
<dbReference type="GO" id="GO:0005637">
    <property type="term" value="C:nuclear inner membrane"/>
    <property type="evidence" value="ECO:0007669"/>
    <property type="project" value="UniProtKB-SubCell"/>
</dbReference>
<evidence type="ECO:0000256" key="6">
    <source>
        <dbReference type="SAM" id="Coils"/>
    </source>
</evidence>
<dbReference type="Gene3D" id="2.60.120.260">
    <property type="entry name" value="Galactose-binding domain-like"/>
    <property type="match status" value="1"/>
</dbReference>
<dbReference type="STRING" id="113540.ENSSFOP00015037317"/>
<dbReference type="GO" id="GO:0034993">
    <property type="term" value="C:meiotic nuclear membrane microtubule tethering complex"/>
    <property type="evidence" value="ECO:0007669"/>
    <property type="project" value="TreeGrafter"/>
</dbReference>
<feature type="compositionally biased region" description="Low complexity" evidence="7">
    <location>
        <begin position="83"/>
        <end position="94"/>
    </location>
</feature>
<organism evidence="9 10">
    <name type="scientific">Scleropages formosus</name>
    <name type="common">Asian bonytongue</name>
    <name type="synonym">Osteoglossum formosum</name>
    <dbReference type="NCBI Taxonomy" id="113540"/>
    <lineage>
        <taxon>Eukaryota</taxon>
        <taxon>Metazoa</taxon>
        <taxon>Chordata</taxon>
        <taxon>Craniata</taxon>
        <taxon>Vertebrata</taxon>
        <taxon>Euteleostomi</taxon>
        <taxon>Actinopterygii</taxon>
        <taxon>Neopterygii</taxon>
        <taxon>Teleostei</taxon>
        <taxon>Osteoglossocephala</taxon>
        <taxon>Osteoglossomorpha</taxon>
        <taxon>Osteoglossiformes</taxon>
        <taxon>Osteoglossidae</taxon>
        <taxon>Scleropages</taxon>
    </lineage>
</organism>
<protein>
    <submittedName>
        <fullName evidence="9">SUN domain-containing protein 2-like</fullName>
    </submittedName>
</protein>
<keyword evidence="4" id="KW-0472">Membrane</keyword>
<comment type="caution">
    <text evidence="9">The sequence shown here is derived from an EMBL/GenBank/DDBJ whole genome shotgun (WGS) entry which is preliminary data.</text>
</comment>
<dbReference type="PROSITE" id="PS51469">
    <property type="entry name" value="SUN"/>
    <property type="match status" value="1"/>
</dbReference>
<evidence type="ECO:0000256" key="5">
    <source>
        <dbReference type="ARBA" id="ARBA00037816"/>
    </source>
</evidence>
<dbReference type="EMBL" id="JARO02011848">
    <property type="protein sequence ID" value="KPP59618.1"/>
    <property type="molecule type" value="Genomic_DNA"/>
</dbReference>
<feature type="compositionally biased region" description="Low complexity" evidence="7">
    <location>
        <begin position="113"/>
        <end position="125"/>
    </location>
</feature>
<keyword evidence="3 6" id="KW-0175">Coiled coil</keyword>
<dbReference type="Pfam" id="PF07738">
    <property type="entry name" value="Sad1_UNC"/>
    <property type="match status" value="1"/>
</dbReference>
<dbReference type="PANTHER" id="PTHR12911:SF22">
    <property type="entry name" value="SUN DOMAIN-CONTAINING PROTEIN 2"/>
    <property type="match status" value="1"/>
</dbReference>
<feature type="compositionally biased region" description="Low complexity" evidence="7">
    <location>
        <begin position="40"/>
        <end position="53"/>
    </location>
</feature>
<dbReference type="FunFam" id="2.60.120.260:FF:000009">
    <property type="entry name" value="SUN domain-containing protein 1 isoform X1"/>
    <property type="match status" value="1"/>
</dbReference>
<reference evidence="9 10" key="1">
    <citation type="submission" date="2015-08" db="EMBL/GenBank/DDBJ databases">
        <title>The genome of the Asian arowana (Scleropages formosus).</title>
        <authorList>
            <person name="Tan M.H."/>
            <person name="Gan H.M."/>
            <person name="Croft L.J."/>
            <person name="Austin C.M."/>
        </authorList>
    </citation>
    <scope>NUCLEOTIDE SEQUENCE [LARGE SCALE GENOMIC DNA]</scope>
    <source>
        <strain evidence="9">Aro1</strain>
    </source>
</reference>
<evidence type="ECO:0000256" key="7">
    <source>
        <dbReference type="SAM" id="MobiDB-lite"/>
    </source>
</evidence>
<dbReference type="AlphaFoldDB" id="A0A0P7TFP1"/>
<dbReference type="InterPro" id="IPR040994">
    <property type="entry name" value="Sun_CC2"/>
</dbReference>
<dbReference type="GO" id="GO:0043495">
    <property type="term" value="F:protein-membrane adaptor activity"/>
    <property type="evidence" value="ECO:0007669"/>
    <property type="project" value="TreeGrafter"/>
</dbReference>
<evidence type="ECO:0000313" key="9">
    <source>
        <dbReference type="EMBL" id="KPP59618.1"/>
    </source>
</evidence>
<comment type="subcellular location">
    <subcellularLocation>
        <location evidence="5">Nucleus inner membrane</location>
        <topology evidence="5">Single-pass type II membrane protein</topology>
    </subcellularLocation>
</comment>
<dbReference type="PANTHER" id="PTHR12911">
    <property type="entry name" value="SAD1/UNC-84-LIKE PROTEIN-RELATED"/>
    <property type="match status" value="1"/>
</dbReference>
<dbReference type="InterPro" id="IPR045119">
    <property type="entry name" value="SUN1-5"/>
</dbReference>
<evidence type="ECO:0000256" key="2">
    <source>
        <dbReference type="ARBA" id="ARBA00022989"/>
    </source>
</evidence>
<accession>A0A0P7TFP1</accession>
<dbReference type="Proteomes" id="UP000034805">
    <property type="component" value="Unassembled WGS sequence"/>
</dbReference>
<feature type="compositionally biased region" description="Polar residues" evidence="7">
    <location>
        <begin position="99"/>
        <end position="112"/>
    </location>
</feature>
<gene>
    <name evidence="9" type="ORF">Z043_122445</name>
</gene>
<feature type="coiled-coil region" evidence="6">
    <location>
        <begin position="183"/>
        <end position="231"/>
    </location>
</feature>
<evidence type="ECO:0000256" key="1">
    <source>
        <dbReference type="ARBA" id="ARBA00022692"/>
    </source>
</evidence>
<dbReference type="Pfam" id="PF18580">
    <property type="entry name" value="HTH_SUN2"/>
    <property type="match status" value="1"/>
</dbReference>